<dbReference type="Pfam" id="PF11906">
    <property type="entry name" value="DUF3426"/>
    <property type="match status" value="1"/>
</dbReference>
<accession>A0A369TAL4</accession>
<dbReference type="Gene3D" id="2.30.30.380">
    <property type="entry name" value="Zn-finger domain of Sec23/24"/>
    <property type="match status" value="1"/>
</dbReference>
<dbReference type="NCBIfam" id="TIGR02098">
    <property type="entry name" value="MJ0042_CXXC"/>
    <property type="match status" value="1"/>
</dbReference>
<feature type="region of interest" description="Disordered" evidence="1">
    <location>
        <begin position="87"/>
        <end position="147"/>
    </location>
</feature>
<keyword evidence="2" id="KW-1133">Transmembrane helix</keyword>
<keyword evidence="2" id="KW-0812">Transmembrane</keyword>
<gene>
    <name evidence="4" type="ORF">DRB17_10510</name>
</gene>
<sequence>MGPHQHGTVPGPAQSAAGFPPARGRPRFPCAGKGRGPIRFINQESNTFRVMILTCPSCGARFRIDADKLSPRGRSVRCSKCQHVWHQTPPDAGESQAASDTAADETPAAVPEAEGRGEFSPLPEEDPIPQGLRAAPEEGEPTPEEDLERFGAARRRRALHAEREPEPVRRRAGPLGWLVLLMVVAAIVAGLWFGRNELVARVPQAAALYDLVGLPVSAVAPDLELRDVSRRRSVADGKSLLTIEGRIINTADASREVPGMRVVLFDAGGNELSRWTFKPEAKTLPPGGETHFSTSRADPPDEARELSLTFVLGSPE</sequence>
<organism evidence="4 5">
    <name type="scientific">Ferruginivarius sediminum</name>
    <dbReference type="NCBI Taxonomy" id="2661937"/>
    <lineage>
        <taxon>Bacteria</taxon>
        <taxon>Pseudomonadati</taxon>
        <taxon>Pseudomonadota</taxon>
        <taxon>Alphaproteobacteria</taxon>
        <taxon>Rhodospirillales</taxon>
        <taxon>Rhodospirillaceae</taxon>
        <taxon>Ferruginivarius</taxon>
    </lineage>
</organism>
<evidence type="ECO:0000256" key="2">
    <source>
        <dbReference type="SAM" id="Phobius"/>
    </source>
</evidence>
<comment type="caution">
    <text evidence="4">The sequence shown here is derived from an EMBL/GenBank/DDBJ whole genome shotgun (WGS) entry which is preliminary data.</text>
</comment>
<keyword evidence="5" id="KW-1185">Reference proteome</keyword>
<feature type="region of interest" description="Disordered" evidence="1">
    <location>
        <begin position="1"/>
        <end position="34"/>
    </location>
</feature>
<reference evidence="4 5" key="1">
    <citation type="submission" date="2018-07" db="EMBL/GenBank/DDBJ databases">
        <title>Venubactetium sediminum gen. nov., sp. nov., isolated from a marine solar saltern.</title>
        <authorList>
            <person name="Wang S."/>
        </authorList>
    </citation>
    <scope>NUCLEOTIDE SEQUENCE [LARGE SCALE GENOMIC DNA]</scope>
    <source>
        <strain evidence="4 5">WD2A32</strain>
    </source>
</reference>
<feature type="compositionally biased region" description="Low complexity" evidence="1">
    <location>
        <begin position="16"/>
        <end position="32"/>
    </location>
</feature>
<protein>
    <submittedName>
        <fullName evidence="4">DUF3426 domain-containing protein</fullName>
    </submittedName>
</protein>
<name>A0A369TAL4_9PROT</name>
<dbReference type="InterPro" id="IPR011723">
    <property type="entry name" value="Znf/thioredoxin_put"/>
</dbReference>
<keyword evidence="2" id="KW-0472">Membrane</keyword>
<feature type="domain" description="Zinc finger/thioredoxin putative" evidence="3">
    <location>
        <begin position="51"/>
        <end position="85"/>
    </location>
</feature>
<evidence type="ECO:0000313" key="5">
    <source>
        <dbReference type="Proteomes" id="UP000253941"/>
    </source>
</evidence>
<dbReference type="AlphaFoldDB" id="A0A369TAL4"/>
<dbReference type="EMBL" id="QPMH01000008">
    <property type="protein sequence ID" value="RDD61912.1"/>
    <property type="molecule type" value="Genomic_DNA"/>
</dbReference>
<evidence type="ECO:0000256" key="1">
    <source>
        <dbReference type="SAM" id="MobiDB-lite"/>
    </source>
</evidence>
<dbReference type="InterPro" id="IPR021834">
    <property type="entry name" value="DUF3426"/>
</dbReference>
<evidence type="ECO:0000313" key="4">
    <source>
        <dbReference type="EMBL" id="RDD61912.1"/>
    </source>
</evidence>
<proteinExistence type="predicted"/>
<dbReference type="Proteomes" id="UP000253941">
    <property type="component" value="Unassembled WGS sequence"/>
</dbReference>
<feature type="transmembrane region" description="Helical" evidence="2">
    <location>
        <begin position="175"/>
        <end position="194"/>
    </location>
</feature>
<evidence type="ECO:0000259" key="3">
    <source>
        <dbReference type="Pfam" id="PF13717"/>
    </source>
</evidence>
<feature type="compositionally biased region" description="Acidic residues" evidence="1">
    <location>
        <begin position="137"/>
        <end position="147"/>
    </location>
</feature>
<dbReference type="NCBIfam" id="NF038353">
    <property type="entry name" value="FxLYD_dom"/>
    <property type="match status" value="1"/>
</dbReference>
<dbReference type="InterPro" id="IPR047676">
    <property type="entry name" value="FxLYD_dom"/>
</dbReference>
<feature type="region of interest" description="Disordered" evidence="1">
    <location>
        <begin position="280"/>
        <end position="302"/>
    </location>
</feature>
<dbReference type="Pfam" id="PF13717">
    <property type="entry name" value="Zn_ribbon_4"/>
    <property type="match status" value="1"/>
</dbReference>